<dbReference type="InterPro" id="IPR040348">
    <property type="entry name" value="POLAR-like"/>
</dbReference>
<dbReference type="PANTHER" id="PTHR33476">
    <property type="entry name" value="EMB|CAB62613.1"/>
    <property type="match status" value="1"/>
</dbReference>
<reference evidence="3 4" key="1">
    <citation type="journal article" date="2019" name="Genome Biol. Evol.">
        <title>Insights into the evolution of the New World diploid cottons (Gossypium, subgenus Houzingenia) based on genome sequencing.</title>
        <authorList>
            <person name="Grover C.E."/>
            <person name="Arick M.A. 2nd"/>
            <person name="Thrash A."/>
            <person name="Conover J.L."/>
            <person name="Sanders W.S."/>
            <person name="Peterson D.G."/>
            <person name="Frelichowski J.E."/>
            <person name="Scheffler J.A."/>
            <person name="Scheffler B.E."/>
            <person name="Wendel J.F."/>
        </authorList>
    </citation>
    <scope>NUCLEOTIDE SEQUENCE [LARGE SCALE GENOMIC DNA]</scope>
    <source>
        <strain evidence="3">185</strain>
        <tissue evidence="3">Leaf</tissue>
    </source>
</reference>
<protein>
    <submittedName>
        <fullName evidence="3">Uncharacterized protein</fullName>
    </submittedName>
</protein>
<gene>
    <name evidence="3" type="ORF">Goari_015903</name>
</gene>
<accession>A0A7J8WGX8</accession>
<dbReference type="EMBL" id="JABFAA010000001">
    <property type="protein sequence ID" value="MBA0674297.1"/>
    <property type="molecule type" value="Genomic_DNA"/>
</dbReference>
<comment type="caution">
    <text evidence="3">The sequence shown here is derived from an EMBL/GenBank/DDBJ whole genome shotgun (WGS) entry which is preliminary data.</text>
</comment>
<feature type="compositionally biased region" description="Polar residues" evidence="2">
    <location>
        <begin position="499"/>
        <end position="520"/>
    </location>
</feature>
<feature type="region of interest" description="Disordered" evidence="2">
    <location>
        <begin position="495"/>
        <end position="523"/>
    </location>
</feature>
<proteinExistence type="predicted"/>
<dbReference type="AlphaFoldDB" id="A0A7J8WGX8"/>
<feature type="non-terminal residue" evidence="3">
    <location>
        <position position="707"/>
    </location>
</feature>
<evidence type="ECO:0000313" key="3">
    <source>
        <dbReference type="EMBL" id="MBA0674297.1"/>
    </source>
</evidence>
<organism evidence="3 4">
    <name type="scientific">Gossypium aridum</name>
    <name type="common">American cotton</name>
    <name type="synonym">Erioxylum aridum</name>
    <dbReference type="NCBI Taxonomy" id="34290"/>
    <lineage>
        <taxon>Eukaryota</taxon>
        <taxon>Viridiplantae</taxon>
        <taxon>Streptophyta</taxon>
        <taxon>Embryophyta</taxon>
        <taxon>Tracheophyta</taxon>
        <taxon>Spermatophyta</taxon>
        <taxon>Magnoliopsida</taxon>
        <taxon>eudicotyledons</taxon>
        <taxon>Gunneridae</taxon>
        <taxon>Pentapetalae</taxon>
        <taxon>rosids</taxon>
        <taxon>malvids</taxon>
        <taxon>Malvales</taxon>
        <taxon>Malvaceae</taxon>
        <taxon>Malvoideae</taxon>
        <taxon>Gossypium</taxon>
    </lineage>
</organism>
<feature type="coiled-coil region" evidence="1">
    <location>
        <begin position="529"/>
        <end position="563"/>
    </location>
</feature>
<evidence type="ECO:0000256" key="2">
    <source>
        <dbReference type="SAM" id="MobiDB-lite"/>
    </source>
</evidence>
<evidence type="ECO:0000256" key="1">
    <source>
        <dbReference type="SAM" id="Coils"/>
    </source>
</evidence>
<dbReference type="PANTHER" id="PTHR33476:SF7">
    <property type="entry name" value="EMB|CAB62613.1"/>
    <property type="match status" value="1"/>
</dbReference>
<dbReference type="Proteomes" id="UP000593577">
    <property type="component" value="Unassembled WGS sequence"/>
</dbReference>
<evidence type="ECO:0000313" key="4">
    <source>
        <dbReference type="Proteomes" id="UP000593577"/>
    </source>
</evidence>
<sequence length="707" mass="79239">LRFRETKEKSVVVDSGVSARSCLSCETLSFSKLGFMGIVALRLWMLRIEMKLNLCVAAAAAAGYFAKYWQNLTTDGNGFPKVSSVDSGIGKAVTGKDLVHKFAMIRKLREDVSDRKISDVYGLNVASAAEIDSASGFNSEKIGSSGSLSPGLLTNENLRENQCGKELIADCGSDSAKASIARIDSFNEPMHKRSSLKAKYSYGRSLKPLSSLDSCLMAQLHMQHVKMEEYVLSCLPSPTTPILRPLLITDGSRIINRASGDFSTGSNGTWDSKLHNLATFEKNRYVYAVPPLPKIDSSDLPEKLKFKNGNECDGRPSIPCKINTEKQFHAQWGRHDRAVLFCLGISIGIICSYIGNRREVEKLRGLLKQTENLVQDLQEELEMKDSLTVKELANENYESQEACDNSCPDRAMNSSSLKQNTDNLTIFDGKESHHQKVEESPESMSKIEAELEAELERLGLNMNVLNLEQRLPDLGEIDPDFVADFAEGELRSDMVSGQAHGQSMSNENRSGTSTTHSGNHAVSPRELTLRLHEVIRSRLEDRVQELETALENSQRKVKLMESEHKNPNNKWKYSTTESPLVNEDLHWTSKPQVPKLSWETPDHAYNEAFEEAKEEGTPLYIYREKLAWGDQYDANKSDETFYDQVRISGDQSSRVQELLDVDVREDECSDNDDEMEKLLIQQIVEKTKKGSPVLLNAQRLLFSVDEI</sequence>
<dbReference type="GO" id="GO:0008356">
    <property type="term" value="P:asymmetric cell division"/>
    <property type="evidence" value="ECO:0007669"/>
    <property type="project" value="InterPro"/>
</dbReference>
<keyword evidence="4" id="KW-1185">Reference proteome</keyword>
<name>A0A7J8WGX8_GOSAI</name>
<keyword evidence="1" id="KW-0175">Coiled coil</keyword>
<feature type="coiled-coil region" evidence="1">
    <location>
        <begin position="360"/>
        <end position="387"/>
    </location>
</feature>